<dbReference type="STRING" id="643674.PAEH1_07620"/>
<dbReference type="Pfam" id="PF00355">
    <property type="entry name" value="Rieske"/>
    <property type="match status" value="1"/>
</dbReference>
<keyword evidence="4" id="KW-0408">Iron</keyword>
<dbReference type="SUPFAM" id="SSF50022">
    <property type="entry name" value="ISP domain"/>
    <property type="match status" value="1"/>
</dbReference>
<evidence type="ECO:0000256" key="2">
    <source>
        <dbReference type="ARBA" id="ARBA00022723"/>
    </source>
</evidence>
<dbReference type="Pfam" id="PF19112">
    <property type="entry name" value="VanA_C"/>
    <property type="match status" value="1"/>
</dbReference>
<evidence type="ECO:0000313" key="7">
    <source>
        <dbReference type="EMBL" id="AQS51456.1"/>
    </source>
</evidence>
<dbReference type="InterPro" id="IPR044043">
    <property type="entry name" value="VanA_C_cat"/>
</dbReference>
<dbReference type="InterPro" id="IPR036922">
    <property type="entry name" value="Rieske_2Fe-2S_sf"/>
</dbReference>
<dbReference type="InterPro" id="IPR017941">
    <property type="entry name" value="Rieske_2Fe-2S"/>
</dbReference>
<keyword evidence="3" id="KW-0560">Oxidoreductase</keyword>
<dbReference type="Gene3D" id="3.90.380.10">
    <property type="entry name" value="Naphthalene 1,2-dioxygenase Alpha Subunit, Chain A, domain 1"/>
    <property type="match status" value="1"/>
</dbReference>
<evidence type="ECO:0000256" key="1">
    <source>
        <dbReference type="ARBA" id="ARBA00022714"/>
    </source>
</evidence>
<evidence type="ECO:0000256" key="4">
    <source>
        <dbReference type="ARBA" id="ARBA00023004"/>
    </source>
</evidence>
<keyword evidence="5" id="KW-0411">Iron-sulfur</keyword>
<dbReference type="GO" id="GO:0051537">
    <property type="term" value="F:2 iron, 2 sulfur cluster binding"/>
    <property type="evidence" value="ECO:0007669"/>
    <property type="project" value="UniProtKB-KW"/>
</dbReference>
<keyword evidence="7" id="KW-0808">Transferase</keyword>
<dbReference type="GO" id="GO:0032259">
    <property type="term" value="P:methylation"/>
    <property type="evidence" value="ECO:0007669"/>
    <property type="project" value="UniProtKB-KW"/>
</dbReference>
<dbReference type="PANTHER" id="PTHR21266:SF60">
    <property type="entry name" value="3-KETOSTEROID-9-ALPHA-MONOOXYGENASE, OXYGENASE COMPONENT"/>
    <property type="match status" value="1"/>
</dbReference>
<organism evidence="7 8">
    <name type="scientific">Paenalcaligenes hominis</name>
    <dbReference type="NCBI Taxonomy" id="643674"/>
    <lineage>
        <taxon>Bacteria</taxon>
        <taxon>Pseudomonadati</taxon>
        <taxon>Pseudomonadota</taxon>
        <taxon>Betaproteobacteria</taxon>
        <taxon>Burkholderiales</taxon>
        <taxon>Alcaligenaceae</taxon>
        <taxon>Paenalcaligenes</taxon>
    </lineage>
</organism>
<keyword evidence="7" id="KW-0489">Methyltransferase</keyword>
<name>A0A1U9K096_9BURK</name>
<dbReference type="GO" id="GO:0008168">
    <property type="term" value="F:methyltransferase activity"/>
    <property type="evidence" value="ECO:0007669"/>
    <property type="project" value="UniProtKB-KW"/>
</dbReference>
<evidence type="ECO:0000256" key="5">
    <source>
        <dbReference type="ARBA" id="ARBA00023014"/>
    </source>
</evidence>
<feature type="domain" description="Rieske" evidence="6">
    <location>
        <begin position="9"/>
        <end position="110"/>
    </location>
</feature>
<evidence type="ECO:0000256" key="3">
    <source>
        <dbReference type="ARBA" id="ARBA00023002"/>
    </source>
</evidence>
<sequence length="356" mass="40353">MQNYVLNTWYPLTWSRGVNRELTSHRILDQDVVLFRSTEGGVIAMEDACPHRLLPLSKGKLKGDAIECGYHGMTFDCSGACVRIPGQDMIPASAKVRTYPTHENMGMVWIWMGDPSLADPSTVFDLEQYHDPNWSTVEGDALHFRANYLNLADNLCDPAHVSFVHQTTLGNAASEDVPVQYTEEEGKLVTWRWIIDAPPIPLFQKFGNFKGNVDRWHYYHYYAPSIAVIDFGSAETGTGAPEGRRDDCIQIFACHFITPVDKENSIDHWLHIKNFHADDATNQGLSDAFREAFNEDKEILEAIEDNERRLVGRKTIKIAIDAAPRRMRRLVEQMSQESDAKPTSEKEVAALLDRVQ</sequence>
<proteinExistence type="predicted"/>
<dbReference type="Proteomes" id="UP000189369">
    <property type="component" value="Chromosome"/>
</dbReference>
<evidence type="ECO:0000259" key="6">
    <source>
        <dbReference type="PROSITE" id="PS51296"/>
    </source>
</evidence>
<dbReference type="AlphaFoldDB" id="A0A1U9K096"/>
<dbReference type="InterPro" id="IPR050584">
    <property type="entry name" value="Cholesterol_7-desaturase"/>
</dbReference>
<dbReference type="OrthoDB" id="9769355at2"/>
<dbReference type="PROSITE" id="PS51296">
    <property type="entry name" value="RIESKE"/>
    <property type="match status" value="1"/>
</dbReference>
<gene>
    <name evidence="7" type="ORF">PAEH1_07620</name>
</gene>
<dbReference type="GO" id="GO:0016491">
    <property type="term" value="F:oxidoreductase activity"/>
    <property type="evidence" value="ECO:0007669"/>
    <property type="project" value="UniProtKB-KW"/>
</dbReference>
<dbReference type="CDD" id="cd08878">
    <property type="entry name" value="RHO_alpha_C_DMO-like"/>
    <property type="match status" value="1"/>
</dbReference>
<dbReference type="KEGG" id="phn:PAEH1_07620"/>
<dbReference type="GO" id="GO:0046872">
    <property type="term" value="F:metal ion binding"/>
    <property type="evidence" value="ECO:0007669"/>
    <property type="project" value="UniProtKB-KW"/>
</dbReference>
<dbReference type="EMBL" id="CP019697">
    <property type="protein sequence ID" value="AQS51456.1"/>
    <property type="molecule type" value="Genomic_DNA"/>
</dbReference>
<evidence type="ECO:0000313" key="8">
    <source>
        <dbReference type="Proteomes" id="UP000189369"/>
    </source>
</evidence>
<reference evidence="7 8" key="1">
    <citation type="submission" date="2017-01" db="EMBL/GenBank/DDBJ databases">
        <title>Complete Genome Sequence of Paenalcaligenes hominis, Isolated from a paraplegic Patient with neurogenic bladder.</title>
        <authorList>
            <person name="Mukhopadhyay R."/>
            <person name="Joaquin J."/>
            <person name="Hogue R."/>
            <person name="Kilaru A."/>
            <person name="Jospin G."/>
            <person name="Mars K."/>
            <person name="Eisen J.A."/>
            <person name="Chaturvedi V."/>
        </authorList>
    </citation>
    <scope>NUCLEOTIDE SEQUENCE [LARGE SCALE GENOMIC DNA]</scope>
    <source>
        <strain evidence="7 8">15S00501</strain>
    </source>
</reference>
<dbReference type="PANTHER" id="PTHR21266">
    <property type="entry name" value="IRON-SULFUR DOMAIN CONTAINING PROTEIN"/>
    <property type="match status" value="1"/>
</dbReference>
<accession>A0A1U9K096</accession>
<dbReference type="SUPFAM" id="SSF55961">
    <property type="entry name" value="Bet v1-like"/>
    <property type="match status" value="1"/>
</dbReference>
<keyword evidence="2" id="KW-0479">Metal-binding</keyword>
<dbReference type="Gene3D" id="2.102.10.10">
    <property type="entry name" value="Rieske [2Fe-2S] iron-sulphur domain"/>
    <property type="match status" value="1"/>
</dbReference>
<protein>
    <submittedName>
        <fullName evidence="7">Vanillate O-demethylase oxygenase</fullName>
    </submittedName>
</protein>
<keyword evidence="1" id="KW-0001">2Fe-2S</keyword>